<reference evidence="2" key="1">
    <citation type="submission" date="2023-06" db="EMBL/GenBank/DDBJ databases">
        <authorList>
            <consortium name="Lawrence Berkeley National Laboratory"/>
            <person name="Ahrendt S."/>
            <person name="Sahu N."/>
            <person name="Indic B."/>
            <person name="Wong-Bajracharya J."/>
            <person name="Merenyi Z."/>
            <person name="Ke H.-M."/>
            <person name="Monk M."/>
            <person name="Kocsube S."/>
            <person name="Drula E."/>
            <person name="Lipzen A."/>
            <person name="Balint B."/>
            <person name="Henrissat B."/>
            <person name="Andreopoulos B."/>
            <person name="Martin F.M."/>
            <person name="Harder C.B."/>
            <person name="Rigling D."/>
            <person name="Ford K.L."/>
            <person name="Foster G.D."/>
            <person name="Pangilinan J."/>
            <person name="Papanicolaou A."/>
            <person name="Barry K."/>
            <person name="LaButti K."/>
            <person name="Viragh M."/>
            <person name="Koriabine M."/>
            <person name="Yan M."/>
            <person name="Riley R."/>
            <person name="Champramary S."/>
            <person name="Plett K.L."/>
            <person name="Tsai I.J."/>
            <person name="Slot J."/>
            <person name="Sipos G."/>
            <person name="Plett J."/>
            <person name="Nagy L.G."/>
            <person name="Grigoriev I.V."/>
        </authorList>
    </citation>
    <scope>NUCLEOTIDE SEQUENCE</scope>
    <source>
        <strain evidence="2">FPL87.14</strain>
    </source>
</reference>
<comment type="caution">
    <text evidence="2">The sequence shown here is derived from an EMBL/GenBank/DDBJ whole genome shotgun (WGS) entry which is preliminary data.</text>
</comment>
<protein>
    <submittedName>
        <fullName evidence="2">Uncharacterized protein</fullName>
    </submittedName>
</protein>
<accession>A0AA39ITN9</accession>
<proteinExistence type="predicted"/>
<feature type="compositionally biased region" description="Polar residues" evidence="1">
    <location>
        <begin position="22"/>
        <end position="32"/>
    </location>
</feature>
<dbReference type="Proteomes" id="UP001175226">
    <property type="component" value="Unassembled WGS sequence"/>
</dbReference>
<feature type="region of interest" description="Disordered" evidence="1">
    <location>
        <begin position="274"/>
        <end position="293"/>
    </location>
</feature>
<feature type="compositionally biased region" description="Basic and acidic residues" evidence="1">
    <location>
        <begin position="156"/>
        <end position="168"/>
    </location>
</feature>
<keyword evidence="3" id="KW-1185">Reference proteome</keyword>
<feature type="compositionally biased region" description="Polar residues" evidence="1">
    <location>
        <begin position="50"/>
        <end position="61"/>
    </location>
</feature>
<feature type="region of interest" description="Disordered" evidence="1">
    <location>
        <begin position="1"/>
        <end position="185"/>
    </location>
</feature>
<gene>
    <name evidence="2" type="ORF">EV421DRAFT_1913074</name>
</gene>
<dbReference type="EMBL" id="JAUEPT010000156">
    <property type="protein sequence ID" value="KAK0430312.1"/>
    <property type="molecule type" value="Genomic_DNA"/>
</dbReference>
<sequence>MPPHPKMLYHADAPVPKHRMSTLGQSTYSQTGPGIEHLGSNHTYPPLPDSNASSSPFSQTGPGLPGQFPDKAICGDPSHSHAHSEPPYPLKHSSSPAPCENSSKALASPALPPEDHPGSLTIRVPGSAKRERHELSEEAEDTGSEVLVQKILTDPHGYESKPGLDKRNRGGKGRQKEKRQGTRVVTRVVSQDDACSKSTIVQLQTQLEGVTAEAGIATAKAEASGEKARLVNVMAAQAMARMEQSKEGELQERIAREAHEKCLQELEDIAAWTREEAEQSKEEACQEQVAREAREKRLLELESALTAATANQDRSGMGVGVAPVDPALSPPYLSGSGAGESGPMAGRGREDVDMTSGEAQERNLSAESSTVELQPGAIQPDEDFKMAGDKQEDNADNEGDGSSKPRTLGLRINHSMKMKGKGVLTQTLDMHAIAAQLDDMKAMWAMNTQLIMELQQEYAGRRPSHRGPVVFKQPPVRNHNQDRMLMLGIVRREMNELMGIVRDLQVINIEHATHEEVESFDFSMRVYWSNLKVGWNNELEEKFIQAFRVKYPDIINSAAKETVVHDMYFDRLTRLKKALILFGQREGEQEEEHEARILQQLNAKLYRQHPNTRRATTYEDRLEICKANSKLDDGLPDVAWLSIQGIVTALKAGGMSSDESDTDGDGNKVFHVKRLEWRSSEIDGIMDSR</sequence>
<organism evidence="2 3">
    <name type="scientific">Armillaria borealis</name>
    <dbReference type="NCBI Taxonomy" id="47425"/>
    <lineage>
        <taxon>Eukaryota</taxon>
        <taxon>Fungi</taxon>
        <taxon>Dikarya</taxon>
        <taxon>Basidiomycota</taxon>
        <taxon>Agaricomycotina</taxon>
        <taxon>Agaricomycetes</taxon>
        <taxon>Agaricomycetidae</taxon>
        <taxon>Agaricales</taxon>
        <taxon>Marasmiineae</taxon>
        <taxon>Physalacriaceae</taxon>
        <taxon>Armillaria</taxon>
    </lineage>
</organism>
<evidence type="ECO:0000256" key="1">
    <source>
        <dbReference type="SAM" id="MobiDB-lite"/>
    </source>
</evidence>
<evidence type="ECO:0000313" key="3">
    <source>
        <dbReference type="Proteomes" id="UP001175226"/>
    </source>
</evidence>
<dbReference type="AlphaFoldDB" id="A0AA39ITN9"/>
<evidence type="ECO:0000313" key="2">
    <source>
        <dbReference type="EMBL" id="KAK0430312.1"/>
    </source>
</evidence>
<name>A0AA39ITN9_9AGAR</name>
<feature type="compositionally biased region" description="Polar residues" evidence="1">
    <location>
        <begin position="92"/>
        <end position="105"/>
    </location>
</feature>
<feature type="compositionally biased region" description="Basic and acidic residues" evidence="1">
    <location>
        <begin position="382"/>
        <end position="393"/>
    </location>
</feature>
<feature type="region of interest" description="Disordered" evidence="1">
    <location>
        <begin position="330"/>
        <end position="408"/>
    </location>
</feature>
<feature type="compositionally biased region" description="Polar residues" evidence="1">
    <location>
        <begin position="362"/>
        <end position="372"/>
    </location>
</feature>